<dbReference type="PANTHER" id="PTHR31791:SF41">
    <property type="entry name" value="FRIGIDA-LIKE PROTEIN"/>
    <property type="match status" value="1"/>
</dbReference>
<comment type="similarity">
    <text evidence="1 5">Belongs to the Frigida family.</text>
</comment>
<evidence type="ECO:0000256" key="4">
    <source>
        <dbReference type="ARBA" id="ARBA00023089"/>
    </source>
</evidence>
<feature type="compositionally biased region" description="Basic and acidic residues" evidence="6">
    <location>
        <begin position="146"/>
        <end position="157"/>
    </location>
</feature>
<dbReference type="GO" id="GO:0009908">
    <property type="term" value="P:flower development"/>
    <property type="evidence" value="ECO:0007669"/>
    <property type="project" value="UniProtKB-KW"/>
</dbReference>
<evidence type="ECO:0000256" key="2">
    <source>
        <dbReference type="ARBA" id="ARBA00022473"/>
    </source>
</evidence>
<gene>
    <name evidence="7" type="ORF">Din_044834</name>
</gene>
<dbReference type="EMBL" id="GHES01044834">
    <property type="protein sequence ID" value="MPA75393.1"/>
    <property type="molecule type" value="Transcribed_RNA"/>
</dbReference>
<dbReference type="GO" id="GO:0030154">
    <property type="term" value="P:cell differentiation"/>
    <property type="evidence" value="ECO:0007669"/>
    <property type="project" value="UniProtKB-KW"/>
</dbReference>
<organism evidence="7">
    <name type="scientific">Davidia involucrata</name>
    <name type="common">Dove tree</name>
    <dbReference type="NCBI Taxonomy" id="16924"/>
    <lineage>
        <taxon>Eukaryota</taxon>
        <taxon>Viridiplantae</taxon>
        <taxon>Streptophyta</taxon>
        <taxon>Embryophyta</taxon>
        <taxon>Tracheophyta</taxon>
        <taxon>Spermatophyta</taxon>
        <taxon>Magnoliopsida</taxon>
        <taxon>eudicotyledons</taxon>
        <taxon>Gunneridae</taxon>
        <taxon>Pentapetalae</taxon>
        <taxon>asterids</taxon>
        <taxon>Cornales</taxon>
        <taxon>Nyssaceae</taxon>
        <taxon>Davidia</taxon>
    </lineage>
</organism>
<feature type="region of interest" description="Disordered" evidence="6">
    <location>
        <begin position="116"/>
        <end position="164"/>
    </location>
</feature>
<keyword evidence="2 5" id="KW-0217">Developmental protein</keyword>
<protein>
    <recommendedName>
        <fullName evidence="5">FRIGIDA-like protein</fullName>
    </recommendedName>
</protein>
<accession>A0A5B7C7L9</accession>
<dbReference type="GO" id="GO:0016787">
    <property type="term" value="F:hydrolase activity"/>
    <property type="evidence" value="ECO:0007669"/>
    <property type="project" value="UniProtKB-KW"/>
</dbReference>
<keyword evidence="3 5" id="KW-0221">Differentiation</keyword>
<keyword evidence="7" id="KW-0378">Hydrolase</keyword>
<dbReference type="Pfam" id="PF07899">
    <property type="entry name" value="Frigida"/>
    <property type="match status" value="1"/>
</dbReference>
<keyword evidence="4 5" id="KW-0287">Flowering</keyword>
<reference evidence="7" key="1">
    <citation type="submission" date="2019-08" db="EMBL/GenBank/DDBJ databases">
        <title>Reference gene set and small RNA set construction with multiple tissues from Davidia involucrata Baill.</title>
        <authorList>
            <person name="Yang H."/>
            <person name="Zhou C."/>
            <person name="Li G."/>
            <person name="Wang J."/>
            <person name="Gao P."/>
            <person name="Wang M."/>
            <person name="Wang R."/>
            <person name="Zhao Y."/>
        </authorList>
    </citation>
    <scope>NUCLEOTIDE SEQUENCE</scope>
    <source>
        <tissue evidence="7">Mixed with DoveR01_LX</tissue>
    </source>
</reference>
<evidence type="ECO:0000313" key="7">
    <source>
        <dbReference type="EMBL" id="MPA75393.1"/>
    </source>
</evidence>
<dbReference type="PANTHER" id="PTHR31791">
    <property type="entry name" value="FRIGIDA-LIKE PROTEIN 3-RELATED"/>
    <property type="match status" value="1"/>
</dbReference>
<evidence type="ECO:0000256" key="3">
    <source>
        <dbReference type="ARBA" id="ARBA00022782"/>
    </source>
</evidence>
<sequence>MADADQVVGIDATISLIEQLGKAFFELEALKDAAEDKVQWVEIEEHFRHLEAMMKKKFEELEVREEEFKDKESETRTVLAEREAAVAAKEQDLLDRIQELKDAAVAAIGEARANHPQASLESIDFGDSKESQVSSSLGDTNALHTASEENSPHKTGENAEGVAGEVKPRPELTQFCEQMDAKGLLNFTMENQKNIPAIRAELSVALESATEPGRLVLASLEGFYPLDDTTQEGDKGDAALRGMRQSCLMFMEAMATLLARPDPGADHLLNPEIKQQAKAIADEWKPKLAGAGVDATNGNSLEAEAFLQLLATFRIASEFDEEELCELVLAVAQQRRAPELCRSLGLTHKMPGVIEALINSGQQIDAVQFVHAFQLTESFPLVPLLKTYLKELRRNSQGKSGSLGGAAGEQIDVNAQELGALKTVIRCVEKYKLEADYPLDPLQRRVEQLEKSKPDKKRFFGEFGKKQQFKKPRANRGFHGFRAPAAAPAPVPPAAAAGRQAPPVYGERAAYAGVSERYPPNTYDYQAPSQSTYGQQVFDQRSYYYPQDERVAATTYNAASSTYGSYVGSGMQSSHQPYM</sequence>
<feature type="compositionally biased region" description="Polar residues" evidence="6">
    <location>
        <begin position="131"/>
        <end position="144"/>
    </location>
</feature>
<dbReference type="InterPro" id="IPR012474">
    <property type="entry name" value="Frigida"/>
</dbReference>
<dbReference type="AlphaFoldDB" id="A0A5B7C7L9"/>
<evidence type="ECO:0000256" key="5">
    <source>
        <dbReference type="RuleBase" id="RU364012"/>
    </source>
</evidence>
<evidence type="ECO:0000256" key="1">
    <source>
        <dbReference type="ARBA" id="ARBA00008956"/>
    </source>
</evidence>
<name>A0A5B7C7L9_DAVIN</name>
<proteinExistence type="inferred from homology"/>
<evidence type="ECO:0000256" key="6">
    <source>
        <dbReference type="SAM" id="MobiDB-lite"/>
    </source>
</evidence>